<dbReference type="InterPro" id="IPR017943">
    <property type="entry name" value="Bactericidal_perm-incr_a/b_dom"/>
</dbReference>
<proteinExistence type="predicted"/>
<dbReference type="Gene3D" id="3.15.20.10">
    <property type="entry name" value="Bactericidal permeability-increasing protein, domain 2"/>
    <property type="match status" value="1"/>
</dbReference>
<organism evidence="2 3">
    <name type="scientific">Planoprotostelium fungivorum</name>
    <dbReference type="NCBI Taxonomy" id="1890364"/>
    <lineage>
        <taxon>Eukaryota</taxon>
        <taxon>Amoebozoa</taxon>
        <taxon>Evosea</taxon>
        <taxon>Variosea</taxon>
        <taxon>Cavosteliida</taxon>
        <taxon>Cavosteliaceae</taxon>
        <taxon>Planoprotostelium</taxon>
    </lineage>
</organism>
<dbReference type="Pfam" id="PF02886">
    <property type="entry name" value="LBP_BPI_CETP_C"/>
    <property type="match status" value="1"/>
</dbReference>
<dbReference type="PANTHER" id="PTHR10504">
    <property type="entry name" value="BACTERICIDAL PERMEABILITY-INCREASING BPI PROTEIN-RELATED"/>
    <property type="match status" value="1"/>
</dbReference>
<dbReference type="GO" id="GO:0008289">
    <property type="term" value="F:lipid binding"/>
    <property type="evidence" value="ECO:0007669"/>
    <property type="project" value="InterPro"/>
</dbReference>
<dbReference type="SMART" id="SM00329">
    <property type="entry name" value="BPI2"/>
    <property type="match status" value="1"/>
</dbReference>
<dbReference type="AlphaFoldDB" id="A0A2P6NAU8"/>
<evidence type="ECO:0000313" key="2">
    <source>
        <dbReference type="EMBL" id="PRP81084.1"/>
    </source>
</evidence>
<dbReference type="GO" id="GO:0005615">
    <property type="term" value="C:extracellular space"/>
    <property type="evidence" value="ECO:0007669"/>
    <property type="project" value="TreeGrafter"/>
</dbReference>
<accession>A0A2P6NAU8</accession>
<reference evidence="2 3" key="1">
    <citation type="journal article" date="2018" name="Genome Biol. Evol.">
        <title>Multiple Roots of Fruiting Body Formation in Amoebozoa.</title>
        <authorList>
            <person name="Hillmann F."/>
            <person name="Forbes G."/>
            <person name="Novohradska S."/>
            <person name="Ferling I."/>
            <person name="Riege K."/>
            <person name="Groth M."/>
            <person name="Westermann M."/>
            <person name="Marz M."/>
            <person name="Spaller T."/>
            <person name="Winckler T."/>
            <person name="Schaap P."/>
            <person name="Glockner G."/>
        </authorList>
    </citation>
    <scope>NUCLEOTIDE SEQUENCE [LARGE SCALE GENOMIC DNA]</scope>
    <source>
        <strain evidence="2 3">Jena</strain>
    </source>
</reference>
<name>A0A2P6NAU8_9EUKA</name>
<dbReference type="InParanoid" id="A0A2P6NAU8"/>
<dbReference type="Proteomes" id="UP000241769">
    <property type="component" value="Unassembled WGS sequence"/>
</dbReference>
<dbReference type="PANTHER" id="PTHR10504:SF131">
    <property type="entry name" value="BPI2 DOMAIN-CONTAINING PROTEIN"/>
    <property type="match status" value="1"/>
</dbReference>
<dbReference type="InterPro" id="IPR001124">
    <property type="entry name" value="Lipid-bd_serum_glycop_C"/>
</dbReference>
<comment type="caution">
    <text evidence="2">The sequence shown here is derived from an EMBL/GenBank/DDBJ whole genome shotgun (WGS) entry which is preliminary data.</text>
</comment>
<gene>
    <name evidence="2" type="ORF">PROFUN_11198</name>
</gene>
<dbReference type="EMBL" id="MDYQ01000130">
    <property type="protein sequence ID" value="PRP81084.1"/>
    <property type="molecule type" value="Genomic_DNA"/>
</dbReference>
<dbReference type="OrthoDB" id="10255543at2759"/>
<keyword evidence="3" id="KW-1185">Reference proteome</keyword>
<evidence type="ECO:0000313" key="3">
    <source>
        <dbReference type="Proteomes" id="UP000241769"/>
    </source>
</evidence>
<sequence>MTQTYSWFYNLLIDVLSPLIQNTISTQLTNAIQNVAQTKINEVLKQVPIRQSIKTPLVFDIGLLRDPEFDSSSFRLYESGASYDSLNPTECPKDVCPQRVLPNTITQRMAQVYVSDYVANSMGYAAYQSGFIHVEVTPDMVPSTSILKLNTNSLNGILPKLAATYPNASVYLDIVGTRAPAVTFNSTTEATFTVYLQIEISVGVKDEKVKAITIEGDISGSATVRTNNSIVYPAIGRAATFNWNVTQSSIGDFNSKPLFGATKLAYSTVTNVVNNKFKEGISLPTVEGLEFVNPTLTWSDGFFSVEVDFVYHPPTL</sequence>
<evidence type="ECO:0000259" key="1">
    <source>
        <dbReference type="SMART" id="SM00329"/>
    </source>
</evidence>
<dbReference type="SUPFAM" id="SSF55394">
    <property type="entry name" value="Bactericidal permeability-increasing protein, BPI"/>
    <property type="match status" value="2"/>
</dbReference>
<protein>
    <recommendedName>
        <fullName evidence="1">Lipid-binding serum glycoprotein C-terminal domain-containing protein</fullName>
    </recommendedName>
</protein>
<dbReference type="FunCoup" id="A0A2P6NAU8">
    <property type="interactions" value="4"/>
</dbReference>
<dbReference type="InterPro" id="IPR032942">
    <property type="entry name" value="BPI/LBP/Plunc"/>
</dbReference>
<feature type="domain" description="Lipid-binding serum glycoprotein C-terminal" evidence="1">
    <location>
        <begin position="104"/>
        <end position="307"/>
    </location>
</feature>